<organism evidence="2 3">
    <name type="scientific">Geobacter argillaceus</name>
    <dbReference type="NCBI Taxonomy" id="345631"/>
    <lineage>
        <taxon>Bacteria</taxon>
        <taxon>Pseudomonadati</taxon>
        <taxon>Thermodesulfobacteriota</taxon>
        <taxon>Desulfuromonadia</taxon>
        <taxon>Geobacterales</taxon>
        <taxon>Geobacteraceae</taxon>
        <taxon>Geobacter</taxon>
    </lineage>
</organism>
<accession>A0A562VN17</accession>
<protein>
    <submittedName>
        <fullName evidence="2">Uncharacterized protein</fullName>
    </submittedName>
</protein>
<evidence type="ECO:0000313" key="2">
    <source>
        <dbReference type="EMBL" id="TWJ19161.1"/>
    </source>
</evidence>
<reference evidence="2 3" key="1">
    <citation type="submission" date="2019-07" db="EMBL/GenBank/DDBJ databases">
        <title>Genomic Encyclopedia of Archaeal and Bacterial Type Strains, Phase II (KMG-II): from individual species to whole genera.</title>
        <authorList>
            <person name="Goeker M."/>
        </authorList>
    </citation>
    <scope>NUCLEOTIDE SEQUENCE [LARGE SCALE GENOMIC DNA]</scope>
    <source>
        <strain evidence="2 3">ATCC BAA-1139</strain>
    </source>
</reference>
<dbReference type="Proteomes" id="UP000319449">
    <property type="component" value="Unassembled WGS sequence"/>
</dbReference>
<comment type="caution">
    <text evidence="2">The sequence shown here is derived from an EMBL/GenBank/DDBJ whole genome shotgun (WGS) entry which is preliminary data.</text>
</comment>
<sequence>MAEKKEDAQTIYTDLRKDLAGKAKEGEEKAKEEAADDKAPEKYVSYKGALPLFKKFTGEKTPTALMLLFADQAVAGFKQDPPILLTDGKAKVKLSVGAKLLGKENPSFAVSSAKILSLAPEEDGSWTLVVQPKKDAVDSVLSISSGAGGADISLLVAPIIDPNLTKSGKLSEADFALFLKETGTPKAPKFDLNGDGKRDYLDDYIFTANYLVKMKIKPESLKPKETPKPKETDQKSKTKESGKKPGKGEEKGMPEPPAVKEIKPAETKPAQPEKKETPKEQK</sequence>
<evidence type="ECO:0000256" key="1">
    <source>
        <dbReference type="SAM" id="MobiDB-lite"/>
    </source>
</evidence>
<dbReference type="RefSeq" id="WP_246125840.1">
    <property type="nucleotide sequence ID" value="NZ_VLLN01000011.1"/>
</dbReference>
<name>A0A562VN17_9BACT</name>
<evidence type="ECO:0000313" key="3">
    <source>
        <dbReference type="Proteomes" id="UP000319449"/>
    </source>
</evidence>
<dbReference type="EMBL" id="VLLN01000011">
    <property type="protein sequence ID" value="TWJ19161.1"/>
    <property type="molecule type" value="Genomic_DNA"/>
</dbReference>
<proteinExistence type="predicted"/>
<gene>
    <name evidence="2" type="ORF">JN12_02108</name>
</gene>
<keyword evidence="3" id="KW-1185">Reference proteome</keyword>
<feature type="region of interest" description="Disordered" evidence="1">
    <location>
        <begin position="220"/>
        <end position="282"/>
    </location>
</feature>
<dbReference type="AlphaFoldDB" id="A0A562VN17"/>